<dbReference type="PANTHER" id="PTHR33651">
    <property type="entry name" value="PROTEIN CBG06246"/>
    <property type="match status" value="1"/>
</dbReference>
<dbReference type="AlphaFoldDB" id="A0A9P1J3C9"/>
<evidence type="ECO:0000313" key="1">
    <source>
        <dbReference type="EMBL" id="CAI5455018.1"/>
    </source>
</evidence>
<dbReference type="EMBL" id="CANHGI010000006">
    <property type="protein sequence ID" value="CAI5455018.1"/>
    <property type="molecule type" value="Genomic_DNA"/>
</dbReference>
<dbReference type="OrthoDB" id="5826345at2759"/>
<name>A0A9P1J3C9_9PELO</name>
<proteinExistence type="predicted"/>
<evidence type="ECO:0008006" key="3">
    <source>
        <dbReference type="Google" id="ProtNLM"/>
    </source>
</evidence>
<gene>
    <name evidence="1" type="ORF">CAMP_LOCUS17655</name>
</gene>
<dbReference type="PANTHER" id="PTHR33651:SF2">
    <property type="entry name" value="PI3K_PI4K CATALYTIC DOMAIN-CONTAINING PROTEIN"/>
    <property type="match status" value="1"/>
</dbReference>
<dbReference type="Proteomes" id="UP001152747">
    <property type="component" value="Unassembled WGS sequence"/>
</dbReference>
<evidence type="ECO:0000313" key="2">
    <source>
        <dbReference type="Proteomes" id="UP001152747"/>
    </source>
</evidence>
<comment type="caution">
    <text evidence="1">The sequence shown here is derived from an EMBL/GenBank/DDBJ whole genome shotgun (WGS) entry which is preliminary data.</text>
</comment>
<keyword evidence="2" id="KW-1185">Reference proteome</keyword>
<accession>A0A9P1J3C9</accession>
<protein>
    <recommendedName>
        <fullName evidence="3">Ubiquitin-like domain-containing protein</fullName>
    </recommendedName>
</protein>
<sequence length="420" mass="49173">MIVITIRLVGEKDDRLFEGFEIDNEILYIDLKKEIQSITNIPIKFQQLKFRGGNIPMVERPIQAIKFGEEIVAMHIDLPWWEQYYKFANIVLKSGGERMKNANEAVRIYKKLLENGFFSVYHSFNLFQMEKQHIIESWTDGNVKLMKEATMNHFLQQHYKHGADDDTDFSCRFEVRPKDLGGSRKNTLAFVKLHGQKEETKFNIKCHHFGSSNSSSQGQVPDIKEIFCYKLLELIHVGPPVQFILPIKSTGSKTSLYIATRWNDNFIPLSRNTEKIIGVDILVQILLLGTFLFVDDLHSENCGFWKDTNKVAIVDFMPKSFFTFANVEQRFFKNDASVYWDMKYIDVLEACDEETRLEAARQSLKKWDLLSKIDIAYDEIKHKKDRLKKQEHSPTEELEKYISTIKQNINNLTEYLKVRE</sequence>
<organism evidence="1 2">
    <name type="scientific">Caenorhabditis angaria</name>
    <dbReference type="NCBI Taxonomy" id="860376"/>
    <lineage>
        <taxon>Eukaryota</taxon>
        <taxon>Metazoa</taxon>
        <taxon>Ecdysozoa</taxon>
        <taxon>Nematoda</taxon>
        <taxon>Chromadorea</taxon>
        <taxon>Rhabditida</taxon>
        <taxon>Rhabditina</taxon>
        <taxon>Rhabditomorpha</taxon>
        <taxon>Rhabditoidea</taxon>
        <taxon>Rhabditidae</taxon>
        <taxon>Peloderinae</taxon>
        <taxon>Caenorhabditis</taxon>
    </lineage>
</organism>
<reference evidence="1" key="1">
    <citation type="submission" date="2022-11" db="EMBL/GenBank/DDBJ databases">
        <authorList>
            <person name="Kikuchi T."/>
        </authorList>
    </citation>
    <scope>NUCLEOTIDE SEQUENCE</scope>
    <source>
        <strain evidence="1">PS1010</strain>
    </source>
</reference>